<dbReference type="AlphaFoldDB" id="A0A673AKK1"/>
<reference evidence="2" key="1">
    <citation type="submission" date="2025-08" db="UniProtKB">
        <authorList>
            <consortium name="Ensembl"/>
        </authorList>
    </citation>
    <scope>IDENTIFICATION</scope>
</reference>
<keyword evidence="1" id="KW-0472">Membrane</keyword>
<feature type="transmembrane region" description="Helical" evidence="1">
    <location>
        <begin position="172"/>
        <end position="191"/>
    </location>
</feature>
<dbReference type="GO" id="GO:0006777">
    <property type="term" value="P:Mo-molybdopterin cofactor biosynthetic process"/>
    <property type="evidence" value="ECO:0007669"/>
    <property type="project" value="InterPro"/>
</dbReference>
<proteinExistence type="predicted"/>
<name>A0A673AKK1_9TELE</name>
<dbReference type="InParanoid" id="A0A673AKK1"/>
<dbReference type="InterPro" id="IPR003448">
    <property type="entry name" value="Mopterin_biosynth_MoaE"/>
</dbReference>
<evidence type="ECO:0000256" key="1">
    <source>
        <dbReference type="SAM" id="Phobius"/>
    </source>
</evidence>
<dbReference type="Pfam" id="PF02391">
    <property type="entry name" value="MoaE"/>
    <property type="match status" value="1"/>
</dbReference>
<dbReference type="InterPro" id="IPR036563">
    <property type="entry name" value="MoaE_sf"/>
</dbReference>
<protein>
    <submittedName>
        <fullName evidence="2">Uncharacterized protein</fullName>
    </submittedName>
</protein>
<keyword evidence="3" id="KW-1185">Reference proteome</keyword>
<reference evidence="2" key="2">
    <citation type="submission" date="2025-09" db="UniProtKB">
        <authorList>
            <consortium name="Ensembl"/>
        </authorList>
    </citation>
    <scope>IDENTIFICATION</scope>
</reference>
<keyword evidence="1" id="KW-0812">Transmembrane</keyword>
<accession>A0A673AKK1</accession>
<dbReference type="Proteomes" id="UP000472271">
    <property type="component" value="Unassembled WGS sequence"/>
</dbReference>
<dbReference type="CDD" id="cd00756">
    <property type="entry name" value="MoaE"/>
    <property type="match status" value="1"/>
</dbReference>
<sequence>MCRQCLIHMTHSQTKGQRSPPDSSYLSRWCGMDGGRRDVFKLSRDRLSVQEVVDAVGSASCGAVSLFIGTTRQDDVDGRKVVGLEYEAANVRARWPTSSTCVWVEVGEASVVIAISSPHRRDGQEAIQFYVTQLKAAVPIWKKWIQILYNLSLTCPKICFESFCSFCRTLRMFNIAVIYNSLFVLILYNSLK</sequence>
<dbReference type="Gene3D" id="3.90.1170.40">
    <property type="entry name" value="Molybdopterin biosynthesis MoaE subunit"/>
    <property type="match status" value="1"/>
</dbReference>
<keyword evidence="1" id="KW-1133">Transmembrane helix</keyword>
<dbReference type="PANTHER" id="PTHR23404">
    <property type="entry name" value="MOLYBDOPTERIN SYNTHASE RELATED"/>
    <property type="match status" value="1"/>
</dbReference>
<organism evidence="2 3">
    <name type="scientific">Sphaeramia orbicularis</name>
    <name type="common">orbiculate cardinalfish</name>
    <dbReference type="NCBI Taxonomy" id="375764"/>
    <lineage>
        <taxon>Eukaryota</taxon>
        <taxon>Metazoa</taxon>
        <taxon>Chordata</taxon>
        <taxon>Craniata</taxon>
        <taxon>Vertebrata</taxon>
        <taxon>Euteleostomi</taxon>
        <taxon>Actinopterygii</taxon>
        <taxon>Neopterygii</taxon>
        <taxon>Teleostei</taxon>
        <taxon>Neoteleostei</taxon>
        <taxon>Acanthomorphata</taxon>
        <taxon>Gobiaria</taxon>
        <taxon>Kurtiformes</taxon>
        <taxon>Apogonoidei</taxon>
        <taxon>Apogonidae</taxon>
        <taxon>Apogoninae</taxon>
        <taxon>Sphaeramia</taxon>
    </lineage>
</organism>
<evidence type="ECO:0000313" key="3">
    <source>
        <dbReference type="Proteomes" id="UP000472271"/>
    </source>
</evidence>
<dbReference type="Ensembl" id="ENSSORT00005030724.1">
    <property type="protein sequence ID" value="ENSSORP00005029886.1"/>
    <property type="gene ID" value="ENSSORG00005014273.1"/>
</dbReference>
<dbReference type="SUPFAM" id="SSF54690">
    <property type="entry name" value="Molybdopterin synthase subunit MoaE"/>
    <property type="match status" value="1"/>
</dbReference>
<evidence type="ECO:0000313" key="2">
    <source>
        <dbReference type="Ensembl" id="ENSSORP00005029886.1"/>
    </source>
</evidence>